<proteinExistence type="predicted"/>
<organism evidence="2 3">
    <name type="scientific">Trifolium medium</name>
    <dbReference type="NCBI Taxonomy" id="97028"/>
    <lineage>
        <taxon>Eukaryota</taxon>
        <taxon>Viridiplantae</taxon>
        <taxon>Streptophyta</taxon>
        <taxon>Embryophyta</taxon>
        <taxon>Tracheophyta</taxon>
        <taxon>Spermatophyta</taxon>
        <taxon>Magnoliopsida</taxon>
        <taxon>eudicotyledons</taxon>
        <taxon>Gunneridae</taxon>
        <taxon>Pentapetalae</taxon>
        <taxon>rosids</taxon>
        <taxon>fabids</taxon>
        <taxon>Fabales</taxon>
        <taxon>Fabaceae</taxon>
        <taxon>Papilionoideae</taxon>
        <taxon>50 kb inversion clade</taxon>
        <taxon>NPAAA clade</taxon>
        <taxon>Hologalegina</taxon>
        <taxon>IRL clade</taxon>
        <taxon>Trifolieae</taxon>
        <taxon>Trifolium</taxon>
    </lineage>
</organism>
<reference evidence="2 3" key="1">
    <citation type="journal article" date="2018" name="Front. Plant Sci.">
        <title>Red Clover (Trifolium pratense) and Zigzag Clover (T. medium) - A Picture of Genomic Similarities and Differences.</title>
        <authorList>
            <person name="Dluhosova J."/>
            <person name="Istvanek J."/>
            <person name="Nedelnik J."/>
            <person name="Repkova J."/>
        </authorList>
    </citation>
    <scope>NUCLEOTIDE SEQUENCE [LARGE SCALE GENOMIC DNA]</scope>
    <source>
        <strain evidence="3">cv. 10/8</strain>
        <tissue evidence="2">Leaf</tissue>
    </source>
</reference>
<evidence type="ECO:0000313" key="3">
    <source>
        <dbReference type="Proteomes" id="UP000265520"/>
    </source>
</evidence>
<sequence length="43" mass="4870">MRLSKGMMKDHGDRGEVVPLDEGNTTVMYCRSWDRGRLAPDST</sequence>
<dbReference type="AlphaFoldDB" id="A0A392SVX4"/>
<protein>
    <submittedName>
        <fullName evidence="2">Uncharacterized protein</fullName>
    </submittedName>
</protein>
<evidence type="ECO:0000313" key="2">
    <source>
        <dbReference type="EMBL" id="MCI52602.1"/>
    </source>
</evidence>
<evidence type="ECO:0000256" key="1">
    <source>
        <dbReference type="SAM" id="MobiDB-lite"/>
    </source>
</evidence>
<feature type="region of interest" description="Disordered" evidence="1">
    <location>
        <begin position="1"/>
        <end position="20"/>
    </location>
</feature>
<accession>A0A392SVX4</accession>
<comment type="caution">
    <text evidence="2">The sequence shown here is derived from an EMBL/GenBank/DDBJ whole genome shotgun (WGS) entry which is preliminary data.</text>
</comment>
<name>A0A392SVX4_9FABA</name>
<dbReference type="Proteomes" id="UP000265520">
    <property type="component" value="Unassembled WGS sequence"/>
</dbReference>
<feature type="non-terminal residue" evidence="2">
    <location>
        <position position="43"/>
    </location>
</feature>
<keyword evidence="3" id="KW-1185">Reference proteome</keyword>
<feature type="compositionally biased region" description="Basic and acidic residues" evidence="1">
    <location>
        <begin position="7"/>
        <end position="16"/>
    </location>
</feature>
<dbReference type="EMBL" id="LXQA010449759">
    <property type="protein sequence ID" value="MCI52602.1"/>
    <property type="molecule type" value="Genomic_DNA"/>
</dbReference>